<comment type="caution">
    <text evidence="1">The sequence shown here is derived from an EMBL/GenBank/DDBJ whole genome shotgun (WGS) entry which is preliminary data.</text>
</comment>
<keyword evidence="2" id="KW-1185">Reference proteome</keyword>
<dbReference type="Proteomes" id="UP001501565">
    <property type="component" value="Unassembled WGS sequence"/>
</dbReference>
<evidence type="ECO:0000313" key="1">
    <source>
        <dbReference type="EMBL" id="GAA3919106.1"/>
    </source>
</evidence>
<name>A0ABP7MAS6_9GAMM</name>
<dbReference type="InterPro" id="IPR043472">
    <property type="entry name" value="Macro_dom-like"/>
</dbReference>
<gene>
    <name evidence="1" type="ORF">GCM10022277_13070</name>
</gene>
<proteinExistence type="predicted"/>
<protein>
    <recommendedName>
        <fullName evidence="3">Core-binding (CB) domain-containing protein</fullName>
    </recommendedName>
</protein>
<dbReference type="EMBL" id="BAABBN010000004">
    <property type="protein sequence ID" value="GAA3919106.1"/>
    <property type="molecule type" value="Genomic_DNA"/>
</dbReference>
<dbReference type="Gene3D" id="3.40.220.10">
    <property type="entry name" value="Leucine Aminopeptidase, subunit E, domain 1"/>
    <property type="match status" value="1"/>
</dbReference>
<dbReference type="RefSeq" id="WP_344796696.1">
    <property type="nucleotide sequence ID" value="NZ_BAABBN010000004.1"/>
</dbReference>
<evidence type="ECO:0008006" key="3">
    <source>
        <dbReference type="Google" id="ProtNLM"/>
    </source>
</evidence>
<sequence>MNIQDQTRFNSLYQRYLNELTLQGKSPKTINMYSSCLRQVGDYFDCCPDQLTAEQGLLVCLAKHNASGGAKIRSIAIPSLCTGVGGMNETESAKQMKTAFENVVMDKWLSIKHPAMAPYATR</sequence>
<dbReference type="SUPFAM" id="SSF52949">
    <property type="entry name" value="Macro domain-like"/>
    <property type="match status" value="1"/>
</dbReference>
<accession>A0ABP7MAS6</accession>
<evidence type="ECO:0000313" key="2">
    <source>
        <dbReference type="Proteomes" id="UP001501565"/>
    </source>
</evidence>
<organism evidence="1 2">
    <name type="scientific">Litoribacillus peritrichatus</name>
    <dbReference type="NCBI Taxonomy" id="718191"/>
    <lineage>
        <taxon>Bacteria</taxon>
        <taxon>Pseudomonadati</taxon>
        <taxon>Pseudomonadota</taxon>
        <taxon>Gammaproteobacteria</taxon>
        <taxon>Oceanospirillales</taxon>
        <taxon>Oceanospirillaceae</taxon>
        <taxon>Litoribacillus</taxon>
    </lineage>
</organism>
<reference evidence="2" key="1">
    <citation type="journal article" date="2019" name="Int. J. Syst. Evol. Microbiol.">
        <title>The Global Catalogue of Microorganisms (GCM) 10K type strain sequencing project: providing services to taxonomists for standard genome sequencing and annotation.</title>
        <authorList>
            <consortium name="The Broad Institute Genomics Platform"/>
            <consortium name="The Broad Institute Genome Sequencing Center for Infectious Disease"/>
            <person name="Wu L."/>
            <person name="Ma J."/>
        </authorList>
    </citation>
    <scope>NUCLEOTIDE SEQUENCE [LARGE SCALE GENOMIC DNA]</scope>
    <source>
        <strain evidence="2">JCM 17551</strain>
    </source>
</reference>